<feature type="site" description="Transition state stabilizer" evidence="9">
    <location>
        <position position="235"/>
    </location>
</feature>
<comment type="subcellular location">
    <subcellularLocation>
        <location evidence="9">Cytoplasm</location>
    </subcellularLocation>
</comment>
<dbReference type="InterPro" id="IPR001048">
    <property type="entry name" value="Asp/Glu/Uridylate_kinase"/>
</dbReference>
<dbReference type="InterPro" id="IPR037528">
    <property type="entry name" value="ArgB"/>
</dbReference>
<dbReference type="GO" id="GO:0005524">
    <property type="term" value="F:ATP binding"/>
    <property type="evidence" value="ECO:0007669"/>
    <property type="project" value="UniProtKB-UniRule"/>
</dbReference>
<dbReference type="GO" id="GO:0042450">
    <property type="term" value="P:L-arginine biosynthetic process via ornithine"/>
    <property type="evidence" value="ECO:0007669"/>
    <property type="project" value="UniProtKB-UniRule"/>
</dbReference>
<dbReference type="eggNOG" id="COG0548">
    <property type="taxonomic scope" value="Bacteria"/>
</dbReference>
<dbReference type="PANTHER" id="PTHR23342:SF0">
    <property type="entry name" value="N-ACETYLGLUTAMATE SYNTHASE, MITOCHONDRIAL"/>
    <property type="match status" value="1"/>
</dbReference>
<evidence type="ECO:0000313" key="12">
    <source>
        <dbReference type="Proteomes" id="UP000006804"/>
    </source>
</evidence>
<evidence type="ECO:0000256" key="9">
    <source>
        <dbReference type="HAMAP-Rule" id="MF_00082"/>
    </source>
</evidence>
<keyword evidence="2 9" id="KW-0055">Arginine biosynthesis</keyword>
<organism evidence="11 12">
    <name type="scientific">Pseudothermotoga thermarum DSM 5069</name>
    <dbReference type="NCBI Taxonomy" id="688269"/>
    <lineage>
        <taxon>Bacteria</taxon>
        <taxon>Thermotogati</taxon>
        <taxon>Thermotogota</taxon>
        <taxon>Thermotogae</taxon>
        <taxon>Thermotogales</taxon>
        <taxon>Thermotogaceae</taxon>
        <taxon>Pseudothermotoga</taxon>
    </lineage>
</organism>
<comment type="similarity">
    <text evidence="9">Belongs to the acetylglutamate kinase family. ArgB subfamily.</text>
</comment>
<evidence type="ECO:0000313" key="11">
    <source>
        <dbReference type="EMBL" id="AEH51596.1"/>
    </source>
</evidence>
<dbReference type="FunFam" id="3.40.1160.10:FF:000004">
    <property type="entry name" value="Acetylglutamate kinase"/>
    <property type="match status" value="1"/>
</dbReference>
<evidence type="ECO:0000256" key="6">
    <source>
        <dbReference type="ARBA" id="ARBA00022777"/>
    </source>
</evidence>
<evidence type="ECO:0000259" key="10">
    <source>
        <dbReference type="Pfam" id="PF00696"/>
    </source>
</evidence>
<evidence type="ECO:0000256" key="7">
    <source>
        <dbReference type="ARBA" id="ARBA00022840"/>
    </source>
</evidence>
<dbReference type="Gene3D" id="3.40.1160.10">
    <property type="entry name" value="Acetylglutamate kinase-like"/>
    <property type="match status" value="1"/>
</dbReference>
<evidence type="ECO:0000256" key="3">
    <source>
        <dbReference type="ARBA" id="ARBA00022605"/>
    </source>
</evidence>
<evidence type="ECO:0000256" key="5">
    <source>
        <dbReference type="ARBA" id="ARBA00022741"/>
    </source>
</evidence>
<dbReference type="RefSeq" id="WP_013932808.1">
    <property type="nucleotide sequence ID" value="NC_015707.1"/>
</dbReference>
<dbReference type="InterPro" id="IPR036393">
    <property type="entry name" value="AceGlu_kinase-like_sf"/>
</dbReference>
<comment type="catalytic activity">
    <reaction evidence="8 9">
        <text>N-acetyl-L-glutamate + ATP = N-acetyl-L-glutamyl 5-phosphate + ADP</text>
        <dbReference type="Rhea" id="RHEA:14629"/>
        <dbReference type="ChEBI" id="CHEBI:30616"/>
        <dbReference type="ChEBI" id="CHEBI:44337"/>
        <dbReference type="ChEBI" id="CHEBI:57936"/>
        <dbReference type="ChEBI" id="CHEBI:456216"/>
        <dbReference type="EC" id="2.7.2.8"/>
    </reaction>
</comment>
<dbReference type="Proteomes" id="UP000006804">
    <property type="component" value="Chromosome"/>
</dbReference>
<comment type="function">
    <text evidence="9">Catalyzes the ATP-dependent phosphorylation of N-acetyl-L-glutamate.</text>
</comment>
<feature type="binding site" evidence="9">
    <location>
        <begin position="61"/>
        <end position="62"/>
    </location>
    <ligand>
        <name>substrate</name>
    </ligand>
</feature>
<dbReference type="STRING" id="688269.Theth_1543"/>
<dbReference type="SUPFAM" id="SSF53633">
    <property type="entry name" value="Carbamate kinase-like"/>
    <property type="match status" value="1"/>
</dbReference>
<evidence type="ECO:0000256" key="8">
    <source>
        <dbReference type="ARBA" id="ARBA00048141"/>
    </source>
</evidence>
<dbReference type="GO" id="GO:0003991">
    <property type="term" value="F:acetylglutamate kinase activity"/>
    <property type="evidence" value="ECO:0007669"/>
    <property type="project" value="UniProtKB-UniRule"/>
</dbReference>
<feature type="binding site" evidence="9">
    <location>
        <position position="83"/>
    </location>
    <ligand>
        <name>substrate</name>
    </ligand>
</feature>
<keyword evidence="7 9" id="KW-0067">ATP-binding</keyword>
<reference evidence="11 12" key="1">
    <citation type="submission" date="2010-11" db="EMBL/GenBank/DDBJ databases">
        <title>The complete genome of Thermotoga thermarum DSM 5069.</title>
        <authorList>
            <consortium name="US DOE Joint Genome Institute (JGI-PGF)"/>
            <person name="Lucas S."/>
            <person name="Copeland A."/>
            <person name="Lapidus A."/>
            <person name="Bruce D."/>
            <person name="Goodwin L."/>
            <person name="Pitluck S."/>
            <person name="Kyrpides N."/>
            <person name="Mavromatis K."/>
            <person name="Ivanova N."/>
            <person name="Zeytun A."/>
            <person name="Brettin T."/>
            <person name="Detter J.C."/>
            <person name="Tapia R."/>
            <person name="Han C."/>
            <person name="Land M."/>
            <person name="Hauser L."/>
            <person name="Markowitz V."/>
            <person name="Cheng J.-F."/>
            <person name="Hugenholtz P."/>
            <person name="Woyke T."/>
            <person name="Wu D."/>
            <person name="Spring S."/>
            <person name="Schroeder M."/>
            <person name="Brambilla E."/>
            <person name="Klenk H.-P."/>
            <person name="Eisen J.A."/>
        </authorList>
    </citation>
    <scope>NUCLEOTIDE SEQUENCE [LARGE SCALE GENOMIC DNA]</scope>
    <source>
        <strain evidence="11 12">DSM 5069</strain>
    </source>
</reference>
<dbReference type="GO" id="GO:0005737">
    <property type="term" value="C:cytoplasm"/>
    <property type="evidence" value="ECO:0007669"/>
    <property type="project" value="UniProtKB-SubCell"/>
</dbReference>
<sequence length="277" mass="29728">MTYRIPTILDVLPMLTDLKGKIIVTKIGGSVMRSKETLESFAKDIATMKAFGIKPIVVHGGGPEINQMLEKLGIQTKFQSGYRVTDKETLEVVLMVLAGKTNKHLVKILNDFKANAVGVCGVDANLFECEKDLTFGDIGFVGKIVSVNCDFVLDLLYKGYIPVIATVGSGKDGIYNINADVAAAYLAKALKAEKLIILTDVDGVLVNGEVVKSLTISQAQHLIETSVAKEGMLPKLTGVIDAVKDGVKSVHIINGKIEHAVLLEIFGMTLGTIIKEG</sequence>
<dbReference type="EC" id="2.7.2.8" evidence="9"/>
<dbReference type="HAMAP" id="MF_00082">
    <property type="entry name" value="ArgB"/>
    <property type="match status" value="1"/>
</dbReference>
<name>F7YU14_9THEM</name>
<evidence type="ECO:0000256" key="1">
    <source>
        <dbReference type="ARBA" id="ARBA00004828"/>
    </source>
</evidence>
<dbReference type="PIRSF" id="PIRSF000728">
    <property type="entry name" value="NAGK"/>
    <property type="match status" value="1"/>
</dbReference>
<keyword evidence="9" id="KW-0963">Cytoplasm</keyword>
<dbReference type="OrthoDB" id="9803155at2"/>
<feature type="binding site" evidence="9">
    <location>
        <position position="176"/>
    </location>
    <ligand>
        <name>substrate</name>
    </ligand>
</feature>
<gene>
    <name evidence="9" type="primary">argB</name>
    <name evidence="11" type="ORF">Theth_1543</name>
</gene>
<evidence type="ECO:0000256" key="2">
    <source>
        <dbReference type="ARBA" id="ARBA00022571"/>
    </source>
</evidence>
<dbReference type="InterPro" id="IPR004662">
    <property type="entry name" value="AcgluKinase_fam"/>
</dbReference>
<comment type="pathway">
    <text evidence="1 9">Amino-acid biosynthesis; L-arginine biosynthesis; N(2)-acetyl-L-ornithine from L-glutamate: step 2/4.</text>
</comment>
<keyword evidence="5 9" id="KW-0547">Nucleotide-binding</keyword>
<dbReference type="UniPathway" id="UPA00068">
    <property type="reaction ID" value="UER00107"/>
</dbReference>
<keyword evidence="6 9" id="KW-0418">Kinase</keyword>
<dbReference type="NCBIfam" id="TIGR00761">
    <property type="entry name" value="argB"/>
    <property type="match status" value="1"/>
</dbReference>
<feature type="site" description="Transition state stabilizer" evidence="9">
    <location>
        <position position="26"/>
    </location>
</feature>
<proteinExistence type="inferred from homology"/>
<feature type="domain" description="Aspartate/glutamate/uridylate kinase" evidence="10">
    <location>
        <begin position="21"/>
        <end position="254"/>
    </location>
</feature>
<dbReference type="Pfam" id="PF00696">
    <property type="entry name" value="AA_kinase"/>
    <property type="match status" value="1"/>
</dbReference>
<keyword evidence="12" id="KW-1185">Reference proteome</keyword>
<dbReference type="EMBL" id="CP002351">
    <property type="protein sequence ID" value="AEH51596.1"/>
    <property type="molecule type" value="Genomic_DNA"/>
</dbReference>
<dbReference type="AlphaFoldDB" id="F7YU14"/>
<keyword evidence="4 9" id="KW-0808">Transferase</keyword>
<evidence type="ECO:0000256" key="4">
    <source>
        <dbReference type="ARBA" id="ARBA00022679"/>
    </source>
</evidence>
<keyword evidence="3 9" id="KW-0028">Amino-acid biosynthesis</keyword>
<dbReference type="PANTHER" id="PTHR23342">
    <property type="entry name" value="N-ACETYLGLUTAMATE SYNTHASE"/>
    <property type="match status" value="1"/>
</dbReference>
<dbReference type="KEGG" id="tta:Theth_1543"/>
<accession>F7YU14</accession>
<protein>
    <recommendedName>
        <fullName evidence="9">Acetylglutamate kinase</fullName>
        <ecNumber evidence="9">2.7.2.8</ecNumber>
    </recommendedName>
    <alternativeName>
        <fullName evidence="9">N-acetyl-L-glutamate 5-phosphotransferase</fullName>
    </alternativeName>
    <alternativeName>
        <fullName evidence="9">NAG kinase</fullName>
        <shortName evidence="9">NAGK</shortName>
    </alternativeName>
</protein>
<dbReference type="HOGENOM" id="CLU_053680_2_0_0"/>
<dbReference type="PATRIC" id="fig|688269.3.peg.1592"/>